<keyword evidence="2" id="KW-0227">DNA damage</keyword>
<reference evidence="5" key="1">
    <citation type="journal article" date="2023" name="Plant J.">
        <title>Genome sequences and population genomics provide insights into the demographic history, inbreeding, and mutation load of two 'living fossil' tree species of Dipteronia.</title>
        <authorList>
            <person name="Feng Y."/>
            <person name="Comes H.P."/>
            <person name="Chen J."/>
            <person name="Zhu S."/>
            <person name="Lu R."/>
            <person name="Zhang X."/>
            <person name="Li P."/>
            <person name="Qiu J."/>
            <person name="Olsen K.M."/>
            <person name="Qiu Y."/>
        </authorList>
    </citation>
    <scope>NUCLEOTIDE SEQUENCE</scope>
    <source>
        <strain evidence="5">NBL</strain>
    </source>
</reference>
<evidence type="ECO:0000256" key="3">
    <source>
        <dbReference type="ARBA" id="ARBA00023204"/>
    </source>
</evidence>
<dbReference type="GO" id="GO:0007064">
    <property type="term" value="P:mitotic sister chromatid cohesion"/>
    <property type="evidence" value="ECO:0007669"/>
    <property type="project" value="InterPro"/>
</dbReference>
<dbReference type="AlphaFoldDB" id="A0AAD9ZQ82"/>
<dbReference type="PANTHER" id="PTHR12663">
    <property type="entry name" value="ANDROGEN INDUCED INHIBITOR OF PROLIFERATION AS3 / PDS5-RELATED"/>
    <property type="match status" value="1"/>
</dbReference>
<evidence type="ECO:0000313" key="6">
    <source>
        <dbReference type="Proteomes" id="UP001281410"/>
    </source>
</evidence>
<sequence length="231" mass="25610">MASSVREIDFEEQLKEARNLLLSPPSETNELIALLDKLESLLSNVEQAPSEPVRCALLPPLKALIALEAPRYNSENFSVHDSQMIVFFLLILRLDHPTDIYTAMEKTMTLVIDESEDVSWDLLSTLLSSVRKENQDVSSTSLKLGEEVITNCDAKLKPYLLEAVQSKGIVLKEYADVVSNICKMGDGTLQHSHCNGTGEHMLTKEPDSTSPGDFCHDVDGISKSMMNIELS</sequence>
<evidence type="ECO:0000256" key="2">
    <source>
        <dbReference type="ARBA" id="ARBA00022763"/>
    </source>
</evidence>
<accession>A0AAD9ZQ82</accession>
<comment type="caution">
    <text evidence="5">The sequence shown here is derived from an EMBL/GenBank/DDBJ whole genome shotgun (WGS) entry which is preliminary data.</text>
</comment>
<evidence type="ECO:0000313" key="5">
    <source>
        <dbReference type="EMBL" id="KAK3188643.1"/>
    </source>
</evidence>
<comment type="subcellular location">
    <subcellularLocation>
        <location evidence="1">Nucleus</location>
    </subcellularLocation>
</comment>
<keyword evidence="3" id="KW-0234">DNA repair</keyword>
<organism evidence="5 6">
    <name type="scientific">Dipteronia sinensis</name>
    <dbReference type="NCBI Taxonomy" id="43782"/>
    <lineage>
        <taxon>Eukaryota</taxon>
        <taxon>Viridiplantae</taxon>
        <taxon>Streptophyta</taxon>
        <taxon>Embryophyta</taxon>
        <taxon>Tracheophyta</taxon>
        <taxon>Spermatophyta</taxon>
        <taxon>Magnoliopsida</taxon>
        <taxon>eudicotyledons</taxon>
        <taxon>Gunneridae</taxon>
        <taxon>Pentapetalae</taxon>
        <taxon>rosids</taxon>
        <taxon>malvids</taxon>
        <taxon>Sapindales</taxon>
        <taxon>Sapindaceae</taxon>
        <taxon>Hippocastanoideae</taxon>
        <taxon>Acereae</taxon>
        <taxon>Dipteronia</taxon>
    </lineage>
</organism>
<protein>
    <submittedName>
        <fullName evidence="5">Uncharacterized protein</fullName>
    </submittedName>
</protein>
<gene>
    <name evidence="5" type="ORF">Dsin_028204</name>
</gene>
<dbReference type="GO" id="GO:0000785">
    <property type="term" value="C:chromatin"/>
    <property type="evidence" value="ECO:0007669"/>
    <property type="project" value="TreeGrafter"/>
</dbReference>
<dbReference type="Pfam" id="PF20168">
    <property type="entry name" value="PDS5"/>
    <property type="match status" value="1"/>
</dbReference>
<keyword evidence="6" id="KW-1185">Reference proteome</keyword>
<dbReference type="PANTHER" id="PTHR12663:SF69">
    <property type="entry name" value="SISTER CHROMATID COHESION PROTEIN PDS5 HOMOLOG E"/>
    <property type="match status" value="1"/>
</dbReference>
<proteinExistence type="predicted"/>
<evidence type="ECO:0000256" key="1">
    <source>
        <dbReference type="ARBA" id="ARBA00004123"/>
    </source>
</evidence>
<keyword evidence="4" id="KW-0539">Nucleus</keyword>
<dbReference type="EMBL" id="JANJYJ010000009">
    <property type="protein sequence ID" value="KAK3188643.1"/>
    <property type="molecule type" value="Genomic_DNA"/>
</dbReference>
<dbReference type="GO" id="GO:0005634">
    <property type="term" value="C:nucleus"/>
    <property type="evidence" value="ECO:0007669"/>
    <property type="project" value="UniProtKB-SubCell"/>
</dbReference>
<dbReference type="GO" id="GO:0006281">
    <property type="term" value="P:DNA repair"/>
    <property type="evidence" value="ECO:0007669"/>
    <property type="project" value="UniProtKB-KW"/>
</dbReference>
<dbReference type="InterPro" id="IPR039776">
    <property type="entry name" value="Pds5"/>
</dbReference>
<evidence type="ECO:0000256" key="4">
    <source>
        <dbReference type="ARBA" id="ARBA00023242"/>
    </source>
</evidence>
<name>A0AAD9ZQ82_9ROSI</name>
<dbReference type="Proteomes" id="UP001281410">
    <property type="component" value="Unassembled WGS sequence"/>
</dbReference>